<dbReference type="RefSeq" id="WP_004822625.1">
    <property type="nucleotide sequence ID" value="NZ_KB849456.1"/>
</dbReference>
<reference evidence="6 7" key="1">
    <citation type="submission" date="2013-02" db="EMBL/GenBank/DDBJ databases">
        <title>The Genome Sequence of Acinetobacter guillouiae NIPH 991.</title>
        <authorList>
            <consortium name="The Broad Institute Genome Sequencing Platform"/>
            <consortium name="The Broad Institute Genome Sequencing Center for Infectious Disease"/>
            <person name="Cerqueira G."/>
            <person name="Feldgarden M."/>
            <person name="Courvalin P."/>
            <person name="Perichon B."/>
            <person name="Grillot-Courvalin C."/>
            <person name="Clermont D."/>
            <person name="Rocha E."/>
            <person name="Yoon E.-J."/>
            <person name="Nemec A."/>
            <person name="Walker B."/>
            <person name="Young S.K."/>
            <person name="Zeng Q."/>
            <person name="Gargeya S."/>
            <person name="Fitzgerald M."/>
            <person name="Haas B."/>
            <person name="Abouelleil A."/>
            <person name="Alvarado L."/>
            <person name="Arachchi H.M."/>
            <person name="Berlin A.M."/>
            <person name="Chapman S.B."/>
            <person name="Dewar J."/>
            <person name="Goldberg J."/>
            <person name="Griggs A."/>
            <person name="Gujja S."/>
            <person name="Hansen M."/>
            <person name="Howarth C."/>
            <person name="Imamovic A."/>
            <person name="Larimer J."/>
            <person name="McCowan C."/>
            <person name="Murphy C."/>
            <person name="Neiman D."/>
            <person name="Pearson M."/>
            <person name="Priest M."/>
            <person name="Roberts A."/>
            <person name="Saif S."/>
            <person name="Shea T."/>
            <person name="Sisk P."/>
            <person name="Sykes S."/>
            <person name="Wortman J."/>
            <person name="Nusbaum C."/>
            <person name="Birren B."/>
        </authorList>
    </citation>
    <scope>NUCLEOTIDE SEQUENCE [LARGE SCALE GENOMIC DNA]</scope>
    <source>
        <strain evidence="6 7">NIPH 991</strain>
    </source>
</reference>
<dbReference type="GO" id="GO:0046872">
    <property type="term" value="F:metal ion binding"/>
    <property type="evidence" value="ECO:0007669"/>
    <property type="project" value="UniProtKB-KW"/>
</dbReference>
<keyword evidence="2" id="KW-0479">Metal-binding</keyword>
<keyword evidence="3" id="KW-0378">Hydrolase</keyword>
<evidence type="ECO:0008006" key="8">
    <source>
        <dbReference type="Google" id="ProtNLM"/>
    </source>
</evidence>
<dbReference type="CDD" id="cd10807">
    <property type="entry name" value="YdjC_like_3"/>
    <property type="match status" value="1"/>
</dbReference>
<dbReference type="SUPFAM" id="SSF88713">
    <property type="entry name" value="Glycoside hydrolase/deacetylase"/>
    <property type="match status" value="1"/>
</dbReference>
<dbReference type="AlphaFoldDB" id="N8Y6U4"/>
<evidence type="ECO:0000313" key="7">
    <source>
        <dbReference type="Proteomes" id="UP000013148"/>
    </source>
</evidence>
<gene>
    <name evidence="6" type="ORF">F964_03752</name>
</gene>
<dbReference type="HOGENOM" id="CLU_064244_3_0_6"/>
<evidence type="ECO:0000256" key="3">
    <source>
        <dbReference type="ARBA" id="ARBA00022801"/>
    </source>
</evidence>
<keyword evidence="5" id="KW-0119">Carbohydrate metabolism</keyword>
<proteinExistence type="predicted"/>
<evidence type="ECO:0000256" key="1">
    <source>
        <dbReference type="ARBA" id="ARBA00001946"/>
    </source>
</evidence>
<organism evidence="6 7">
    <name type="scientific">Acinetobacter guillouiae NIPH 991</name>
    <dbReference type="NCBI Taxonomy" id="1217656"/>
    <lineage>
        <taxon>Bacteria</taxon>
        <taxon>Pseudomonadati</taxon>
        <taxon>Pseudomonadota</taxon>
        <taxon>Gammaproteobacteria</taxon>
        <taxon>Moraxellales</taxon>
        <taxon>Moraxellaceae</taxon>
        <taxon>Acinetobacter</taxon>
    </lineage>
</organism>
<dbReference type="PANTHER" id="PTHR31609">
    <property type="entry name" value="YDJC DEACETYLASE FAMILY MEMBER"/>
    <property type="match status" value="1"/>
</dbReference>
<keyword evidence="4" id="KW-0460">Magnesium</keyword>
<dbReference type="InterPro" id="IPR006879">
    <property type="entry name" value="YdjC-like"/>
</dbReference>
<keyword evidence="7" id="KW-1185">Reference proteome</keyword>
<evidence type="ECO:0000256" key="5">
    <source>
        <dbReference type="ARBA" id="ARBA00023277"/>
    </source>
</evidence>
<dbReference type="Gene3D" id="3.20.20.370">
    <property type="entry name" value="Glycoside hydrolase/deacetylase"/>
    <property type="match status" value="1"/>
</dbReference>
<evidence type="ECO:0000256" key="4">
    <source>
        <dbReference type="ARBA" id="ARBA00022842"/>
    </source>
</evidence>
<evidence type="ECO:0000256" key="2">
    <source>
        <dbReference type="ARBA" id="ARBA00022723"/>
    </source>
</evidence>
<protein>
    <recommendedName>
        <fullName evidence="8">ChbG/HpnK family deacetylase</fullName>
    </recommendedName>
</protein>
<dbReference type="InterPro" id="IPR011330">
    <property type="entry name" value="Glyco_hydro/deAcase_b/a-brl"/>
</dbReference>
<dbReference type="Pfam" id="PF04794">
    <property type="entry name" value="YdjC"/>
    <property type="match status" value="1"/>
</dbReference>
<name>N8Y6U4_ACIGI</name>
<dbReference type="eggNOG" id="COG3394">
    <property type="taxonomic scope" value="Bacteria"/>
</dbReference>
<sequence>MKMICYCADDFALNDEISHAVCVLLKKNALQATSCMTQSPIWHKHANKLCALKAEINHPIEIGLHLNFTHYFDHSNFLYYPLNELMLRAWSRTLNKEKIRTSIIQQWELFVEALGTQPNFVDGHQHIHQFPVIREVLIDVLKEKNFNGWIRNLDHTISIQKYQFKSKSLEYLGAKKTLKLSQKNHFKTNTYFAGIYDFKNENYAALNYEWLKSAQNGLLIMCHPAAAQPKEFDEIQDARIDEYQYFNSEQFFRDCKTFNIELQPIGQML</sequence>
<dbReference type="Proteomes" id="UP000013148">
    <property type="component" value="Unassembled WGS sequence"/>
</dbReference>
<dbReference type="GO" id="GO:0019213">
    <property type="term" value="F:deacetylase activity"/>
    <property type="evidence" value="ECO:0007669"/>
    <property type="project" value="TreeGrafter"/>
</dbReference>
<accession>N8Y6U4</accession>
<dbReference type="EMBL" id="APPJ01000014">
    <property type="protein sequence ID" value="ENV15030.1"/>
    <property type="molecule type" value="Genomic_DNA"/>
</dbReference>
<evidence type="ECO:0000313" key="6">
    <source>
        <dbReference type="EMBL" id="ENV15030.1"/>
    </source>
</evidence>
<dbReference type="GO" id="GO:0016787">
    <property type="term" value="F:hydrolase activity"/>
    <property type="evidence" value="ECO:0007669"/>
    <property type="project" value="UniProtKB-KW"/>
</dbReference>
<dbReference type="PATRIC" id="fig|1217656.3.peg.3694"/>
<dbReference type="GO" id="GO:0005975">
    <property type="term" value="P:carbohydrate metabolic process"/>
    <property type="evidence" value="ECO:0007669"/>
    <property type="project" value="InterPro"/>
</dbReference>
<comment type="cofactor">
    <cofactor evidence="1">
        <name>Mg(2+)</name>
        <dbReference type="ChEBI" id="CHEBI:18420"/>
    </cofactor>
</comment>
<dbReference type="PANTHER" id="PTHR31609:SF1">
    <property type="entry name" value="CARBOHYDRATE DEACETYLASE"/>
    <property type="match status" value="1"/>
</dbReference>
<comment type="caution">
    <text evidence="6">The sequence shown here is derived from an EMBL/GenBank/DDBJ whole genome shotgun (WGS) entry which is preliminary data.</text>
</comment>